<accession>A0AAD9Q1T4</accession>
<keyword evidence="2" id="KW-1185">Reference proteome</keyword>
<sequence length="346" mass="39365">MQCPHCGSLDLLPRFKFCPECSLPLPRAPSIPKAVDVGPKLNENQSAAETKSASGEASEVELLHLNIRSPKDRTHLLELRELASERKSSIITISETWLNTSVTSAEIQISGYKLRRLDRLHKRGGGVCAYIHRDLKSSVIKDLSSISDQNFHQLWLNVQYKKLKSVVICVTYRPDDSPLSSFEEVLKPNYIQALTLNNRSSFWIRGRPCPFVNKEIKDMIKFRDILLKKFVQTCDETDWCNFKQSRDRVMKMLGDAGNNYTFHDVQANKNSPRALWKIINRAVPSKENQQSSYTKDLSTIANELNLFFSKIGQNAAEPSQSLMEKNNITARLRLAIPIQALTLQVF</sequence>
<organism evidence="1 2">
    <name type="scientific">Acropora cervicornis</name>
    <name type="common">Staghorn coral</name>
    <dbReference type="NCBI Taxonomy" id="6130"/>
    <lineage>
        <taxon>Eukaryota</taxon>
        <taxon>Metazoa</taxon>
        <taxon>Cnidaria</taxon>
        <taxon>Anthozoa</taxon>
        <taxon>Hexacorallia</taxon>
        <taxon>Scleractinia</taxon>
        <taxon>Astrocoeniina</taxon>
        <taxon>Acroporidae</taxon>
        <taxon>Acropora</taxon>
    </lineage>
</organism>
<evidence type="ECO:0000313" key="2">
    <source>
        <dbReference type="Proteomes" id="UP001249851"/>
    </source>
</evidence>
<dbReference type="SUPFAM" id="SSF56219">
    <property type="entry name" value="DNase I-like"/>
    <property type="match status" value="1"/>
</dbReference>
<comment type="caution">
    <text evidence="1">The sequence shown here is derived from an EMBL/GenBank/DDBJ whole genome shotgun (WGS) entry which is preliminary data.</text>
</comment>
<dbReference type="PANTHER" id="PTHR47510">
    <property type="entry name" value="REVERSE TRANSCRIPTASE DOMAIN-CONTAINING PROTEIN"/>
    <property type="match status" value="1"/>
</dbReference>
<protein>
    <submittedName>
        <fullName evidence="1">Uncharacterized protein</fullName>
    </submittedName>
</protein>
<reference evidence="1" key="1">
    <citation type="journal article" date="2023" name="G3 (Bethesda)">
        <title>Whole genome assembly and annotation of the endangered Caribbean coral Acropora cervicornis.</title>
        <authorList>
            <person name="Selwyn J.D."/>
            <person name="Vollmer S.V."/>
        </authorList>
    </citation>
    <scope>NUCLEOTIDE SEQUENCE</scope>
    <source>
        <strain evidence="1">K2</strain>
    </source>
</reference>
<reference evidence="1" key="2">
    <citation type="journal article" date="2023" name="Science">
        <title>Genomic signatures of disease resistance in endangered staghorn corals.</title>
        <authorList>
            <person name="Vollmer S.V."/>
            <person name="Selwyn J.D."/>
            <person name="Despard B.A."/>
            <person name="Roesel C.L."/>
        </authorList>
    </citation>
    <scope>NUCLEOTIDE SEQUENCE</scope>
    <source>
        <strain evidence="1">K2</strain>
    </source>
</reference>
<dbReference type="InterPro" id="IPR036691">
    <property type="entry name" value="Endo/exonu/phosph_ase_sf"/>
</dbReference>
<proteinExistence type="predicted"/>
<name>A0AAD9Q1T4_ACRCE</name>
<dbReference type="Proteomes" id="UP001249851">
    <property type="component" value="Unassembled WGS sequence"/>
</dbReference>
<evidence type="ECO:0000313" key="1">
    <source>
        <dbReference type="EMBL" id="KAK2553215.1"/>
    </source>
</evidence>
<dbReference type="AlphaFoldDB" id="A0AAD9Q1T4"/>
<gene>
    <name evidence="1" type="ORF">P5673_025412</name>
</gene>
<dbReference type="EMBL" id="JARQWQ010000079">
    <property type="protein sequence ID" value="KAK2553215.1"/>
    <property type="molecule type" value="Genomic_DNA"/>
</dbReference>
<dbReference type="PANTHER" id="PTHR47510:SF3">
    <property type="entry name" value="ENDO_EXONUCLEASE_PHOSPHATASE DOMAIN-CONTAINING PROTEIN"/>
    <property type="match status" value="1"/>
</dbReference>
<dbReference type="Gene3D" id="3.60.10.10">
    <property type="entry name" value="Endonuclease/exonuclease/phosphatase"/>
    <property type="match status" value="1"/>
</dbReference>